<dbReference type="AlphaFoldDB" id="A0A6G6Y5D9"/>
<sequence length="78" mass="8693">MKDRTQTAKDHDDSELIDRAEDNTIAGGEPGREGGNIQRDVGTQDEMSRVDKPDTHTRVTKEDEIANGERYPKQRPGG</sequence>
<protein>
    <submittedName>
        <fullName evidence="2">Uncharacterized protein</fullName>
    </submittedName>
</protein>
<organism evidence="2 3">
    <name type="scientific">Stakelama tenebrarum</name>
    <dbReference type="NCBI Taxonomy" id="2711215"/>
    <lineage>
        <taxon>Bacteria</taxon>
        <taxon>Pseudomonadati</taxon>
        <taxon>Pseudomonadota</taxon>
        <taxon>Alphaproteobacteria</taxon>
        <taxon>Sphingomonadales</taxon>
        <taxon>Sphingomonadaceae</taxon>
        <taxon>Stakelama</taxon>
    </lineage>
</organism>
<dbReference type="EMBL" id="CP049109">
    <property type="protein sequence ID" value="QIG80017.1"/>
    <property type="molecule type" value="Genomic_DNA"/>
</dbReference>
<name>A0A6G6Y5D9_9SPHN</name>
<evidence type="ECO:0000256" key="1">
    <source>
        <dbReference type="SAM" id="MobiDB-lite"/>
    </source>
</evidence>
<dbReference type="RefSeq" id="WP_165327021.1">
    <property type="nucleotide sequence ID" value="NZ_CP049109.1"/>
</dbReference>
<gene>
    <name evidence="2" type="ORF">G5C33_09660</name>
</gene>
<dbReference type="KEGG" id="spzr:G5C33_09660"/>
<feature type="region of interest" description="Disordered" evidence="1">
    <location>
        <begin position="1"/>
        <end position="78"/>
    </location>
</feature>
<evidence type="ECO:0000313" key="3">
    <source>
        <dbReference type="Proteomes" id="UP000501568"/>
    </source>
</evidence>
<evidence type="ECO:0000313" key="2">
    <source>
        <dbReference type="EMBL" id="QIG80017.1"/>
    </source>
</evidence>
<keyword evidence="3" id="KW-1185">Reference proteome</keyword>
<feature type="compositionally biased region" description="Basic and acidic residues" evidence="1">
    <location>
        <begin position="1"/>
        <end position="22"/>
    </location>
</feature>
<dbReference type="Proteomes" id="UP000501568">
    <property type="component" value="Chromosome"/>
</dbReference>
<accession>A0A6G6Y5D9</accession>
<proteinExistence type="predicted"/>
<reference evidence="2 3" key="1">
    <citation type="submission" date="2020-02" db="EMBL/GenBank/DDBJ databases">
        <authorList>
            <person name="Zheng R.K."/>
            <person name="Sun C.M."/>
        </authorList>
    </citation>
    <scope>NUCLEOTIDE SEQUENCE [LARGE SCALE GENOMIC DNA]</scope>
    <source>
        <strain evidence="3">zrk23</strain>
    </source>
</reference>
<feature type="compositionally biased region" description="Basic and acidic residues" evidence="1">
    <location>
        <begin position="46"/>
        <end position="64"/>
    </location>
</feature>